<dbReference type="RefSeq" id="WP_307464826.1">
    <property type="nucleotide sequence ID" value="NZ_JAURUR010000002.1"/>
</dbReference>
<keyword evidence="3" id="KW-1185">Reference proteome</keyword>
<evidence type="ECO:0000313" key="2">
    <source>
        <dbReference type="EMBL" id="MDP9763734.1"/>
    </source>
</evidence>
<reference evidence="2 3" key="1">
    <citation type="submission" date="2023-07" db="EMBL/GenBank/DDBJ databases">
        <title>Genomic Encyclopedia of Type Strains, Phase IV (KMG-IV): sequencing the most valuable type-strain genomes for metagenomic binning, comparative biology and taxonomic classification.</title>
        <authorList>
            <person name="Goeker M."/>
        </authorList>
    </citation>
    <scope>NUCLEOTIDE SEQUENCE [LARGE SCALE GENOMIC DNA]</scope>
    <source>
        <strain evidence="2 3">NIO-1023</strain>
    </source>
</reference>
<dbReference type="EMBL" id="JAURUR010000002">
    <property type="protein sequence ID" value="MDP9763734.1"/>
    <property type="molecule type" value="Genomic_DNA"/>
</dbReference>
<dbReference type="Pfam" id="PF00188">
    <property type="entry name" value="CAP"/>
    <property type="match status" value="1"/>
</dbReference>
<name>A0ABT9MB49_9DEIO</name>
<feature type="domain" description="SCP" evidence="1">
    <location>
        <begin position="55"/>
        <end position="160"/>
    </location>
</feature>
<organism evidence="2 3">
    <name type="scientific">Deinococcus enclensis</name>
    <dbReference type="NCBI Taxonomy" id="1049582"/>
    <lineage>
        <taxon>Bacteria</taxon>
        <taxon>Thermotogati</taxon>
        <taxon>Deinococcota</taxon>
        <taxon>Deinococci</taxon>
        <taxon>Deinococcales</taxon>
        <taxon>Deinococcaceae</taxon>
        <taxon>Deinococcus</taxon>
    </lineage>
</organism>
<evidence type="ECO:0000259" key="1">
    <source>
        <dbReference type="Pfam" id="PF00188"/>
    </source>
</evidence>
<accession>A0ABT9MB49</accession>
<comment type="caution">
    <text evidence="2">The sequence shown here is derived from an EMBL/GenBank/DDBJ whole genome shotgun (WGS) entry which is preliminary data.</text>
</comment>
<dbReference type="InterPro" id="IPR014044">
    <property type="entry name" value="CAP_dom"/>
</dbReference>
<evidence type="ECO:0000313" key="3">
    <source>
        <dbReference type="Proteomes" id="UP001232163"/>
    </source>
</evidence>
<gene>
    <name evidence="2" type="ORF">QO006_001151</name>
</gene>
<sequence length="307" mass="31770">MPGPHRPPAVPAPPRRGRRLAAVLLGTALGAAGLGGLAQTTRPVPAGPALESLGVNAVRRLAGVPTVRLRTDWVAECTAHATYLVRADRAEHRQDPQSPHRSALGERCAPGHYYVTSRPDAGSARAMAYWATGAFHLPQLIDPRLKAVALGVAHDAAGGVQSAVVLDVRRGLSGAGRYPVRFPAPNLTSPFVQAAQFEWPDPVAGCPGYAAPVGAPVALLLGPGREARWAAIKVNGRAVAACLLTAGRYRGVSEADSRVGRNVLAAQGGAVLLPRAPLPAGAAVRVSFGTKQGRVSWAFRVAGGGRD</sequence>
<proteinExistence type="predicted"/>
<dbReference type="Proteomes" id="UP001232163">
    <property type="component" value="Unassembled WGS sequence"/>
</dbReference>
<protein>
    <recommendedName>
        <fullName evidence="1">SCP domain-containing protein</fullName>
    </recommendedName>
</protein>